<protein>
    <submittedName>
        <fullName evidence="2">Uncharacterized protein</fullName>
    </submittedName>
</protein>
<comment type="caution">
    <text evidence="2">The sequence shown here is derived from an EMBL/GenBank/DDBJ whole genome shotgun (WGS) entry which is preliminary data.</text>
</comment>
<keyword evidence="3" id="KW-1185">Reference proteome</keyword>
<keyword evidence="1" id="KW-0812">Transmembrane</keyword>
<evidence type="ECO:0000313" key="3">
    <source>
        <dbReference type="Proteomes" id="UP000625551"/>
    </source>
</evidence>
<dbReference type="Proteomes" id="UP000625551">
    <property type="component" value="Unassembled WGS sequence"/>
</dbReference>
<dbReference type="RefSeq" id="WP_191181893.1">
    <property type="nucleotide sequence ID" value="NZ_JACXAJ010000001.1"/>
</dbReference>
<gene>
    <name evidence="2" type="ORF">H9Q13_00990</name>
</gene>
<evidence type="ECO:0000256" key="1">
    <source>
        <dbReference type="SAM" id="Phobius"/>
    </source>
</evidence>
<accession>A0ABR7XBQ8</accession>
<reference evidence="2 3" key="1">
    <citation type="submission" date="2020-09" db="EMBL/GenBank/DDBJ databases">
        <title>Genome sequencing and assembly of Pontibacter sp.</title>
        <authorList>
            <person name="Chhetri G."/>
        </authorList>
    </citation>
    <scope>NUCLEOTIDE SEQUENCE [LARGE SCALE GENOMIC DNA]</scope>
    <source>
        <strain evidence="2 3">JH31</strain>
    </source>
</reference>
<feature type="transmembrane region" description="Helical" evidence="1">
    <location>
        <begin position="45"/>
        <end position="63"/>
    </location>
</feature>
<sequence length="66" mass="7315">METNSSTNPLENLLHNPMEILNVVKNPGKYGLDIYKGLDIKQQQYVLFAAGAALIGYGLYLGMNKK</sequence>
<keyword evidence="1" id="KW-1133">Transmembrane helix</keyword>
<keyword evidence="1" id="KW-0472">Membrane</keyword>
<organism evidence="2 3">
    <name type="scientific">Pontibacter aquaedesilientis</name>
    <dbReference type="NCBI Taxonomy" id="2766980"/>
    <lineage>
        <taxon>Bacteria</taxon>
        <taxon>Pseudomonadati</taxon>
        <taxon>Bacteroidota</taxon>
        <taxon>Cytophagia</taxon>
        <taxon>Cytophagales</taxon>
        <taxon>Hymenobacteraceae</taxon>
        <taxon>Pontibacter</taxon>
    </lineage>
</organism>
<name>A0ABR7XBQ8_9BACT</name>
<evidence type="ECO:0000313" key="2">
    <source>
        <dbReference type="EMBL" id="MBD1395727.1"/>
    </source>
</evidence>
<proteinExistence type="predicted"/>
<dbReference type="EMBL" id="JACXAJ010000001">
    <property type="protein sequence ID" value="MBD1395727.1"/>
    <property type="molecule type" value="Genomic_DNA"/>
</dbReference>